<organism evidence="3 4">
    <name type="scientific">Lentisphaera araneosa HTCC2155</name>
    <dbReference type="NCBI Taxonomy" id="313628"/>
    <lineage>
        <taxon>Bacteria</taxon>
        <taxon>Pseudomonadati</taxon>
        <taxon>Lentisphaerota</taxon>
        <taxon>Lentisphaeria</taxon>
        <taxon>Lentisphaerales</taxon>
        <taxon>Lentisphaeraceae</taxon>
        <taxon>Lentisphaera</taxon>
    </lineage>
</organism>
<evidence type="ECO:0000313" key="3">
    <source>
        <dbReference type="EMBL" id="EDM25420.1"/>
    </source>
</evidence>
<dbReference type="InterPro" id="IPR045584">
    <property type="entry name" value="Pilin-like"/>
</dbReference>
<dbReference type="STRING" id="313628.LNTAR_09811"/>
<keyword evidence="2" id="KW-1133">Transmembrane helix</keyword>
<dbReference type="GO" id="GO:0015627">
    <property type="term" value="C:type II protein secretion system complex"/>
    <property type="evidence" value="ECO:0007669"/>
    <property type="project" value="InterPro"/>
</dbReference>
<evidence type="ECO:0000256" key="2">
    <source>
        <dbReference type="SAM" id="Phobius"/>
    </source>
</evidence>
<keyword evidence="2" id="KW-0472">Membrane</keyword>
<name>A6DSH5_9BACT</name>
<evidence type="ECO:0008006" key="5">
    <source>
        <dbReference type="Google" id="ProtNLM"/>
    </source>
</evidence>
<dbReference type="AlphaFoldDB" id="A6DSH5"/>
<comment type="caution">
    <text evidence="3">The sequence shown here is derived from an EMBL/GenBank/DDBJ whole genome shotgun (WGS) entry which is preliminary data.</text>
</comment>
<keyword evidence="2" id="KW-0812">Transmembrane</keyword>
<dbReference type="InterPro" id="IPR012902">
    <property type="entry name" value="N_methyl_site"/>
</dbReference>
<dbReference type="Gene3D" id="3.30.700.10">
    <property type="entry name" value="Glycoprotein, Type 4 Pilin"/>
    <property type="match status" value="1"/>
</dbReference>
<feature type="transmembrane region" description="Helical" evidence="2">
    <location>
        <begin position="12"/>
        <end position="32"/>
    </location>
</feature>
<accession>A6DSH5</accession>
<dbReference type="PRINTS" id="PR00813">
    <property type="entry name" value="BCTERIALGSPG"/>
</dbReference>
<reference evidence="3 4" key="1">
    <citation type="journal article" date="2010" name="J. Bacteriol.">
        <title>Genome sequence of Lentisphaera araneosa HTCC2155T, the type species of the order Lentisphaerales in the phylum Lentisphaerae.</title>
        <authorList>
            <person name="Thrash J.C."/>
            <person name="Cho J.C."/>
            <person name="Vergin K.L."/>
            <person name="Morris R.M."/>
            <person name="Giovannoni S.J."/>
        </authorList>
    </citation>
    <scope>NUCLEOTIDE SEQUENCE [LARGE SCALE GENOMIC DNA]</scope>
    <source>
        <strain evidence="3 4">HTCC2155</strain>
    </source>
</reference>
<dbReference type="SUPFAM" id="SSF54523">
    <property type="entry name" value="Pili subunits"/>
    <property type="match status" value="1"/>
</dbReference>
<keyword evidence="4" id="KW-1185">Reference proteome</keyword>
<gene>
    <name evidence="3" type="ORF">LNTAR_09811</name>
</gene>
<sequence length="235" mass="26566">MVKYTKKQFSLVELLVVIAIIAILVSLLIPILSNARLSARTAVSVSNLNQIYKGAMIYASDNDKKLCKSHENQRSGGGEVDWPRMIYENMFGPFSDNRATAKEEMANDKTYNDMMFCPVLKSERTLTDHHVDGRSSYSMNNYFSIDRNNFRLTYVGSMGKTEPYIMPGTSSNNKNELQSDANLEGSRYELSHGYPAYSYTNQKTFGLFIDGSIQFMSISQGGLIDDLMGDRRDFE</sequence>
<evidence type="ECO:0000256" key="1">
    <source>
        <dbReference type="ARBA" id="ARBA00022481"/>
    </source>
</evidence>
<evidence type="ECO:0000313" key="4">
    <source>
        <dbReference type="Proteomes" id="UP000004947"/>
    </source>
</evidence>
<protein>
    <recommendedName>
        <fullName evidence="5">Prepilin-type N-terminal cleavage/methylation domain-containing protein</fullName>
    </recommendedName>
</protein>
<dbReference type="GO" id="GO:0015628">
    <property type="term" value="P:protein secretion by the type II secretion system"/>
    <property type="evidence" value="ECO:0007669"/>
    <property type="project" value="InterPro"/>
</dbReference>
<dbReference type="RefSeq" id="WP_007280784.1">
    <property type="nucleotide sequence ID" value="NZ_ABCK01000030.1"/>
</dbReference>
<dbReference type="PANTHER" id="PTHR30093">
    <property type="entry name" value="GENERAL SECRETION PATHWAY PROTEIN G"/>
    <property type="match status" value="1"/>
</dbReference>
<dbReference type="eggNOG" id="COG2165">
    <property type="taxonomic scope" value="Bacteria"/>
</dbReference>
<dbReference type="NCBIfam" id="TIGR02532">
    <property type="entry name" value="IV_pilin_GFxxxE"/>
    <property type="match status" value="1"/>
</dbReference>
<proteinExistence type="predicted"/>
<keyword evidence="1" id="KW-0488">Methylation</keyword>
<dbReference type="InterPro" id="IPR000983">
    <property type="entry name" value="Bac_GSPG_pilin"/>
</dbReference>
<dbReference type="EMBL" id="ABCK01000030">
    <property type="protein sequence ID" value="EDM25420.1"/>
    <property type="molecule type" value="Genomic_DNA"/>
</dbReference>
<dbReference type="Proteomes" id="UP000004947">
    <property type="component" value="Unassembled WGS sequence"/>
</dbReference>